<dbReference type="InterPro" id="IPR025714">
    <property type="entry name" value="Methyltranfer_dom"/>
</dbReference>
<dbReference type="Gene3D" id="3.40.50.150">
    <property type="entry name" value="Vaccinia Virus protein VP39"/>
    <property type="match status" value="1"/>
</dbReference>
<dbReference type="PANTHER" id="PTHR43861">
    <property type="entry name" value="TRANS-ACONITATE 2-METHYLTRANSFERASE-RELATED"/>
    <property type="match status" value="1"/>
</dbReference>
<evidence type="ECO:0000313" key="3">
    <source>
        <dbReference type="Proteomes" id="UP000592180"/>
    </source>
</evidence>
<dbReference type="Pfam" id="PF13847">
    <property type="entry name" value="Methyltransf_31"/>
    <property type="match status" value="1"/>
</dbReference>
<comment type="caution">
    <text evidence="2">The sequence shown here is derived from an EMBL/GenBank/DDBJ whole genome shotgun (WGS) entry which is preliminary data.</text>
</comment>
<accession>A0A840K6Q4</accession>
<keyword evidence="2" id="KW-0808">Transferase</keyword>
<dbReference type="Proteomes" id="UP000592180">
    <property type="component" value="Unassembled WGS sequence"/>
</dbReference>
<name>A0A840K6Q4_9FLAO</name>
<evidence type="ECO:0000259" key="1">
    <source>
        <dbReference type="Pfam" id="PF13847"/>
    </source>
</evidence>
<reference evidence="2 3" key="1">
    <citation type="submission" date="2020-08" db="EMBL/GenBank/DDBJ databases">
        <title>Functional genomics of gut bacteria from endangered species of beetles.</title>
        <authorList>
            <person name="Carlos-Shanley C."/>
        </authorList>
    </citation>
    <scope>NUCLEOTIDE SEQUENCE [LARGE SCALE GENOMIC DNA]</scope>
    <source>
        <strain evidence="2 3">S00151</strain>
    </source>
</reference>
<dbReference type="AlphaFoldDB" id="A0A840K6Q4"/>
<keyword evidence="2" id="KW-0489">Methyltransferase</keyword>
<protein>
    <submittedName>
        <fullName evidence="2">SAM-dependent methyltransferase</fullName>
    </submittedName>
</protein>
<dbReference type="EMBL" id="JACHLE010000001">
    <property type="protein sequence ID" value="MBB4804899.1"/>
    <property type="molecule type" value="Genomic_DNA"/>
</dbReference>
<dbReference type="GO" id="GO:0008168">
    <property type="term" value="F:methyltransferase activity"/>
    <property type="evidence" value="ECO:0007669"/>
    <property type="project" value="UniProtKB-KW"/>
</dbReference>
<dbReference type="CDD" id="cd02440">
    <property type="entry name" value="AdoMet_MTases"/>
    <property type="match status" value="1"/>
</dbReference>
<dbReference type="GO" id="GO:0032259">
    <property type="term" value="P:methylation"/>
    <property type="evidence" value="ECO:0007669"/>
    <property type="project" value="UniProtKB-KW"/>
</dbReference>
<sequence>MNLSEAKELIIPAFSYSGSAEKWADLGCGSGLFTNALATLLSDGSKIYAIDRNFQTIQSVNREVEIEFIQDNFEDGVSDIQDLDGILMANSLHYIREKEKLIQNLLHNLKPGGKFIIIEYDTENANQWVPYPVSFGKLKLLFSKAGFQDIDKTGIRKSVYNDDLMYGAVISGLEGGQ</sequence>
<gene>
    <name evidence="2" type="ORF">HNP38_000171</name>
</gene>
<keyword evidence="3" id="KW-1185">Reference proteome</keyword>
<dbReference type="InterPro" id="IPR029063">
    <property type="entry name" value="SAM-dependent_MTases_sf"/>
</dbReference>
<dbReference type="SUPFAM" id="SSF53335">
    <property type="entry name" value="S-adenosyl-L-methionine-dependent methyltransferases"/>
    <property type="match status" value="1"/>
</dbReference>
<feature type="domain" description="Methyltransferase" evidence="1">
    <location>
        <begin position="21"/>
        <end position="125"/>
    </location>
</feature>
<organism evidence="2 3">
    <name type="scientific">Chryseobacterium defluvii</name>
    <dbReference type="NCBI Taxonomy" id="160396"/>
    <lineage>
        <taxon>Bacteria</taxon>
        <taxon>Pseudomonadati</taxon>
        <taxon>Bacteroidota</taxon>
        <taxon>Flavobacteriia</taxon>
        <taxon>Flavobacteriales</taxon>
        <taxon>Weeksellaceae</taxon>
        <taxon>Chryseobacterium group</taxon>
        <taxon>Chryseobacterium</taxon>
    </lineage>
</organism>
<proteinExistence type="predicted"/>
<evidence type="ECO:0000313" key="2">
    <source>
        <dbReference type="EMBL" id="MBB4804899.1"/>
    </source>
</evidence>
<dbReference type="RefSeq" id="WP_228460893.1">
    <property type="nucleotide sequence ID" value="NZ_JACHLE010000001.1"/>
</dbReference>